<dbReference type="InterPro" id="IPR005247">
    <property type="entry name" value="YbhB_YbcL/LppC-like"/>
</dbReference>
<gene>
    <name evidence="1" type="ORF">R0G89_03160</name>
</gene>
<dbReference type="CDD" id="cd00865">
    <property type="entry name" value="PEBP_bact_arch"/>
    <property type="match status" value="1"/>
</dbReference>
<organism evidence="1 2">
    <name type="scientific">Pediococcus acidilactici</name>
    <dbReference type="NCBI Taxonomy" id="1254"/>
    <lineage>
        <taxon>Bacteria</taxon>
        <taxon>Bacillati</taxon>
        <taxon>Bacillota</taxon>
        <taxon>Bacilli</taxon>
        <taxon>Lactobacillales</taxon>
        <taxon>Lactobacillaceae</taxon>
        <taxon>Pediococcus</taxon>
        <taxon>Pediococcus acidilactici group</taxon>
    </lineage>
</organism>
<dbReference type="RefSeq" id="WP_160185636.1">
    <property type="nucleotide sequence ID" value="NZ_CP050079.1"/>
</dbReference>
<proteinExistence type="predicted"/>
<keyword evidence="1" id="KW-0649">Protein kinase inhibitor</keyword>
<dbReference type="InterPro" id="IPR008914">
    <property type="entry name" value="PEBP"/>
</dbReference>
<dbReference type="SUPFAM" id="SSF49777">
    <property type="entry name" value="PEBP-like"/>
    <property type="match status" value="1"/>
</dbReference>
<dbReference type="EMBL" id="JAWJAV010000002">
    <property type="protein sequence ID" value="MDV2620730.1"/>
    <property type="molecule type" value="Genomic_DNA"/>
</dbReference>
<dbReference type="Proteomes" id="UP001280897">
    <property type="component" value="Unassembled WGS sequence"/>
</dbReference>
<reference evidence="1" key="2">
    <citation type="submission" date="2023-10" db="EMBL/GenBank/DDBJ databases">
        <authorList>
            <person name="Khurajog B."/>
        </authorList>
    </citation>
    <scope>NUCLEOTIDE SEQUENCE</scope>
    <source>
        <strain evidence="1">BF9</strain>
    </source>
</reference>
<dbReference type="AlphaFoldDB" id="A0AAW8YFT5"/>
<sequence length="166" mass="18330">MKINVALSNGYLPDRFGKYAPAADKLHDLPIRSFPIEINELPTDTAALALTLIDYDAVPVAGFPWIHWIATDIAVTNLIPENASALENGMTQGKNSYVSKFLDVDDPAIFEHYSGPKPPTDHEYTLTVYALKEPTNLPKGFYLNDLMRKTEALALDSAQIKIPSRG</sequence>
<accession>A0AAW8YFT5</accession>
<protein>
    <submittedName>
        <fullName evidence="1">YbhB/YbcL family Raf kinase inhibitor-like protein</fullName>
    </submittedName>
</protein>
<dbReference type="Pfam" id="PF01161">
    <property type="entry name" value="PBP"/>
    <property type="match status" value="1"/>
</dbReference>
<name>A0AAW8YFT5_PEDAC</name>
<evidence type="ECO:0000313" key="2">
    <source>
        <dbReference type="Proteomes" id="UP001280897"/>
    </source>
</evidence>
<dbReference type="Gene3D" id="3.90.280.10">
    <property type="entry name" value="PEBP-like"/>
    <property type="match status" value="1"/>
</dbReference>
<dbReference type="NCBIfam" id="TIGR00481">
    <property type="entry name" value="YbhB/YbcL family Raf kinase inhibitor-like protein"/>
    <property type="match status" value="1"/>
</dbReference>
<evidence type="ECO:0000313" key="1">
    <source>
        <dbReference type="EMBL" id="MDV2620730.1"/>
    </source>
</evidence>
<dbReference type="GeneID" id="57366616"/>
<dbReference type="GO" id="GO:0004860">
    <property type="term" value="F:protein kinase inhibitor activity"/>
    <property type="evidence" value="ECO:0007669"/>
    <property type="project" value="UniProtKB-KW"/>
</dbReference>
<dbReference type="InterPro" id="IPR036610">
    <property type="entry name" value="PEBP-like_sf"/>
</dbReference>
<comment type="caution">
    <text evidence="1">The sequence shown here is derived from an EMBL/GenBank/DDBJ whole genome shotgun (WGS) entry which is preliminary data.</text>
</comment>
<reference evidence="1" key="1">
    <citation type="journal article" date="2023" name="PeerJ">
        <title>Selection and evaluation of lactic acid bacteria from chicken feces in Thailand as potential probiotics.</title>
        <authorList>
            <person name="Khurajog B."/>
            <person name="Disastra Y."/>
            <person name="Lawwyne L.D."/>
            <person name="Sirichokchatchawan W."/>
            <person name="Niyomtham W."/>
            <person name="Yindee J."/>
            <person name="Hampson D.J."/>
            <person name="Prapasarakul N."/>
        </authorList>
    </citation>
    <scope>NUCLEOTIDE SEQUENCE</scope>
    <source>
        <strain evidence="1">BF9</strain>
    </source>
</reference>